<evidence type="ECO:0000256" key="1">
    <source>
        <dbReference type="ARBA" id="ARBA00004651"/>
    </source>
</evidence>
<protein>
    <submittedName>
        <fullName evidence="8">Macrolide transporter</fullName>
    </submittedName>
</protein>
<evidence type="ECO:0000256" key="4">
    <source>
        <dbReference type="ARBA" id="ARBA00022692"/>
    </source>
</evidence>
<evidence type="ECO:0000256" key="3">
    <source>
        <dbReference type="ARBA" id="ARBA00022475"/>
    </source>
</evidence>
<dbReference type="CDD" id="cd06173">
    <property type="entry name" value="MFS_MefA_like"/>
    <property type="match status" value="1"/>
</dbReference>
<keyword evidence="5 7" id="KW-1133">Transmembrane helix</keyword>
<dbReference type="InterPro" id="IPR010290">
    <property type="entry name" value="TM_effector"/>
</dbReference>
<evidence type="ECO:0000256" key="7">
    <source>
        <dbReference type="SAM" id="Phobius"/>
    </source>
</evidence>
<feature type="transmembrane region" description="Helical" evidence="7">
    <location>
        <begin position="375"/>
        <end position="396"/>
    </location>
</feature>
<dbReference type="AlphaFoldDB" id="A0A0U1QMF0"/>
<dbReference type="Proteomes" id="UP000035553">
    <property type="component" value="Unassembled WGS sequence"/>
</dbReference>
<dbReference type="Pfam" id="PF05977">
    <property type="entry name" value="MFS_3"/>
    <property type="match status" value="1"/>
</dbReference>
<dbReference type="PANTHER" id="PTHR23513">
    <property type="entry name" value="INTEGRAL MEMBRANE EFFLUX PROTEIN-RELATED"/>
    <property type="match status" value="1"/>
</dbReference>
<feature type="transmembrane region" description="Helical" evidence="7">
    <location>
        <begin position="285"/>
        <end position="305"/>
    </location>
</feature>
<evidence type="ECO:0000256" key="2">
    <source>
        <dbReference type="ARBA" id="ARBA00022448"/>
    </source>
</evidence>
<comment type="caution">
    <text evidence="8">The sequence shown here is derived from an EMBL/GenBank/DDBJ whole genome shotgun (WGS) entry which is preliminary data.</text>
</comment>
<feature type="transmembrane region" description="Helical" evidence="7">
    <location>
        <begin position="74"/>
        <end position="96"/>
    </location>
</feature>
<keyword evidence="2" id="KW-0813">Transport</keyword>
<dbReference type="GO" id="GO:0005886">
    <property type="term" value="C:plasma membrane"/>
    <property type="evidence" value="ECO:0007669"/>
    <property type="project" value="UniProtKB-SubCell"/>
</dbReference>
<reference evidence="8 9" key="1">
    <citation type="journal article" date="2011" name="J. Bacteriol.">
        <title>Draft genome sequence of Sporolactobacillus inulinus strain CASD, an efficient D-lactic acid-producing bacterium with high-concentration lactate tolerance capability.</title>
        <authorList>
            <person name="Yu B."/>
            <person name="Su F."/>
            <person name="Wang L."/>
            <person name="Xu K."/>
            <person name="Zhao B."/>
            <person name="Xu P."/>
        </authorList>
    </citation>
    <scope>NUCLEOTIDE SEQUENCE [LARGE SCALE GENOMIC DNA]</scope>
    <source>
        <strain evidence="8 9">CASD</strain>
    </source>
</reference>
<dbReference type="Gene3D" id="1.20.1250.20">
    <property type="entry name" value="MFS general substrate transporter like domains"/>
    <property type="match status" value="1"/>
</dbReference>
<organism evidence="8 9">
    <name type="scientific">Sporolactobacillus inulinus CASD</name>
    <dbReference type="NCBI Taxonomy" id="1069536"/>
    <lineage>
        <taxon>Bacteria</taxon>
        <taxon>Bacillati</taxon>
        <taxon>Bacillota</taxon>
        <taxon>Bacilli</taxon>
        <taxon>Bacillales</taxon>
        <taxon>Sporolactobacillaceae</taxon>
        <taxon>Sporolactobacillus</taxon>
    </lineage>
</organism>
<feature type="transmembrane region" description="Helical" evidence="7">
    <location>
        <begin position="12"/>
        <end position="36"/>
    </location>
</feature>
<dbReference type="InterPro" id="IPR036259">
    <property type="entry name" value="MFS_trans_sf"/>
</dbReference>
<keyword evidence="4 7" id="KW-0812">Transmembrane</keyword>
<evidence type="ECO:0000313" key="9">
    <source>
        <dbReference type="Proteomes" id="UP000035553"/>
    </source>
</evidence>
<feature type="transmembrane region" description="Helical" evidence="7">
    <location>
        <begin position="222"/>
        <end position="244"/>
    </location>
</feature>
<dbReference type="SUPFAM" id="SSF103473">
    <property type="entry name" value="MFS general substrate transporter"/>
    <property type="match status" value="1"/>
</dbReference>
<name>A0A0U1QMF0_9BACL</name>
<feature type="transmembrane region" description="Helical" evidence="7">
    <location>
        <begin position="344"/>
        <end position="369"/>
    </location>
</feature>
<evidence type="ECO:0000256" key="5">
    <source>
        <dbReference type="ARBA" id="ARBA00022989"/>
    </source>
</evidence>
<dbReference type="STRING" id="1069536.SINU_10570"/>
<keyword evidence="6 7" id="KW-0472">Membrane</keyword>
<feature type="transmembrane region" description="Helical" evidence="7">
    <location>
        <begin position="256"/>
        <end position="278"/>
    </location>
</feature>
<dbReference type="PANTHER" id="PTHR23513:SF6">
    <property type="entry name" value="MAJOR FACILITATOR SUPERFAMILY ASSOCIATED DOMAIN-CONTAINING PROTEIN"/>
    <property type="match status" value="1"/>
</dbReference>
<evidence type="ECO:0000256" key="6">
    <source>
        <dbReference type="ARBA" id="ARBA00023136"/>
    </source>
</evidence>
<dbReference type="RefSeq" id="WP_010023068.1">
    <property type="nucleotide sequence ID" value="NZ_AFVQ02000146.1"/>
</dbReference>
<comment type="subcellular location">
    <subcellularLocation>
        <location evidence="1">Cell membrane</location>
        <topology evidence="1">Multi-pass membrane protein</topology>
    </subcellularLocation>
</comment>
<gene>
    <name evidence="8" type="ORF">SINU_10570</name>
</gene>
<evidence type="ECO:0000313" key="8">
    <source>
        <dbReference type="EMBL" id="KLI01979.1"/>
    </source>
</evidence>
<dbReference type="OrthoDB" id="2287060at2"/>
<feature type="transmembrane region" description="Helical" evidence="7">
    <location>
        <begin position="42"/>
        <end position="62"/>
    </location>
</feature>
<keyword evidence="3" id="KW-1003">Cell membrane</keyword>
<keyword evidence="9" id="KW-1185">Reference proteome</keyword>
<proteinExistence type="predicted"/>
<sequence>MNRLFRNRNFSILFIGRLITNIGDSMYYIAAMWLVYKLGGSAFYSGLAGFLTMLPQAFQFIAGPIIDRCSIRKLLIVTQLLQAILLSLIPIAHYWHMLSVTLILIVMPLAACLNQVSFPAESALIPQILSKTLRVRANSLMAVAQQGTDAAFNAISGALVALVGAIALYSADILTFFIAALLFSALKLHHAPSDQKKLSLKEQANHYFADLREGFQLVLHSFLAKILLASAITNFVFGAMMASLPAYSDTIGGAKTYGLLLAGMSIGSLIGAGSAGLFERFAFGHLMIAGYTLGFLCWLTSLFVPVLSLKIILFSSSMIPIGLTNVLSFAMMQNIIPQHLMARSISVIASISSCIMPIGSLIGGALSALLGARMVFASASISLLFLALYIFMVPILRRIPSINHVQPENYGFHSLATDEK</sequence>
<dbReference type="EMBL" id="AFVQ02000146">
    <property type="protein sequence ID" value="KLI01979.1"/>
    <property type="molecule type" value="Genomic_DNA"/>
</dbReference>
<feature type="transmembrane region" description="Helical" evidence="7">
    <location>
        <begin position="311"/>
        <end position="332"/>
    </location>
</feature>
<accession>A0A0U1QMF0</accession>